<dbReference type="EMBL" id="JADDUC010000059">
    <property type="protein sequence ID" value="KAG0120753.1"/>
    <property type="molecule type" value="Genomic_DNA"/>
</dbReference>
<reference evidence="3" key="3">
    <citation type="submission" date="2022-01" db="EMBL/GenBank/DDBJ databases">
        <authorList>
            <person name="Rubenstein D.R."/>
        </authorList>
    </citation>
    <scope>NUCLEOTIDE SEQUENCE</scope>
    <source>
        <strain evidence="3">SS15</strain>
        <tissue evidence="3">Liver</tissue>
    </source>
</reference>
<accession>A0A835TX17</accession>
<comment type="caution">
    <text evidence="2">The sequence shown here is derived from an EMBL/GenBank/DDBJ whole genome shotgun (WGS) entry which is preliminary data.</text>
</comment>
<evidence type="ECO:0000259" key="1">
    <source>
        <dbReference type="PROSITE" id="PS51053"/>
    </source>
</evidence>
<reference evidence="3 4" key="2">
    <citation type="journal article" date="2021" name="J. Hered.">
        <title>Feather Gene Expression Elucidates the Developmental Basis of Plumage Iridescence in African Starlings.</title>
        <authorList>
            <person name="Rubenstein D.R."/>
            <person name="Corvelo A."/>
            <person name="MacManes M.D."/>
            <person name="Maia R."/>
            <person name="Narzisi G."/>
            <person name="Rousaki A."/>
            <person name="Vandenabeele P."/>
            <person name="Shawkey M.D."/>
            <person name="Solomon J."/>
        </authorList>
    </citation>
    <scope>NUCLEOTIDE SEQUENCE [LARGE SCALE GENOMIC DNA]</scope>
    <source>
        <strain evidence="3">SS15</strain>
    </source>
</reference>
<protein>
    <recommendedName>
        <fullName evidence="1">SERTA domain-containing protein</fullName>
    </recommendedName>
</protein>
<gene>
    <name evidence="3" type="ORF">IHE44_0013628</name>
    <name evidence="2" type="ORF">IHE44_012109</name>
</gene>
<dbReference type="PANTHER" id="PTHR16277">
    <property type="entry name" value="CELL DIVISION CYCLE ASSOCIATED PROTEIN 4/SERTA DOMAIN-CONTAINING PROTEIN 2"/>
    <property type="match status" value="1"/>
</dbReference>
<evidence type="ECO:0000313" key="2">
    <source>
        <dbReference type="EMBL" id="KAG0120753.1"/>
    </source>
</evidence>
<reference evidence="2" key="1">
    <citation type="submission" date="2020-10" db="EMBL/GenBank/DDBJ databases">
        <title>Feather gene expression reveals the developmental basis of iridescence in African starlings.</title>
        <authorList>
            <person name="Rubenstein D.R."/>
        </authorList>
    </citation>
    <scope>NUCLEOTIDE SEQUENCE</scope>
    <source>
        <strain evidence="2">SS15</strain>
        <tissue evidence="2">Liver</tissue>
    </source>
</reference>
<dbReference type="EMBL" id="JADDUC020000007">
    <property type="protein sequence ID" value="KAI1237549.1"/>
    <property type="molecule type" value="Genomic_DNA"/>
</dbReference>
<dbReference type="InterPro" id="IPR009263">
    <property type="entry name" value="SERTA_dom"/>
</dbReference>
<dbReference type="AlphaFoldDB" id="A0A835TX17"/>
<dbReference type="InterPro" id="IPR052262">
    <property type="entry name" value="E2F-SERTA_domain_protein"/>
</dbReference>
<feature type="non-terminal residue" evidence="2">
    <location>
        <position position="389"/>
    </location>
</feature>
<dbReference type="OrthoDB" id="6083860at2759"/>
<dbReference type="Pfam" id="PF06031">
    <property type="entry name" value="SERTA"/>
    <property type="match status" value="1"/>
</dbReference>
<keyword evidence="4" id="KW-1185">Reference proteome</keyword>
<proteinExistence type="predicted"/>
<evidence type="ECO:0000313" key="3">
    <source>
        <dbReference type="EMBL" id="KAI1237549.1"/>
    </source>
</evidence>
<dbReference type="PROSITE" id="PS51053">
    <property type="entry name" value="SERTA"/>
    <property type="match status" value="1"/>
</dbReference>
<organism evidence="2">
    <name type="scientific">Lamprotornis superbus</name>
    <dbReference type="NCBI Taxonomy" id="245042"/>
    <lineage>
        <taxon>Eukaryota</taxon>
        <taxon>Metazoa</taxon>
        <taxon>Chordata</taxon>
        <taxon>Craniata</taxon>
        <taxon>Vertebrata</taxon>
        <taxon>Euteleostomi</taxon>
        <taxon>Archelosauria</taxon>
        <taxon>Archosauria</taxon>
        <taxon>Dinosauria</taxon>
        <taxon>Saurischia</taxon>
        <taxon>Theropoda</taxon>
        <taxon>Coelurosauria</taxon>
        <taxon>Aves</taxon>
        <taxon>Neognathae</taxon>
        <taxon>Neoaves</taxon>
        <taxon>Telluraves</taxon>
        <taxon>Australaves</taxon>
        <taxon>Passeriformes</taxon>
        <taxon>Sturnidae</taxon>
        <taxon>Lamprotornis</taxon>
    </lineage>
</organism>
<dbReference type="GO" id="GO:0005634">
    <property type="term" value="C:nucleus"/>
    <property type="evidence" value="ECO:0007669"/>
    <property type="project" value="TreeGrafter"/>
</dbReference>
<dbReference type="PANTHER" id="PTHR16277:SF16">
    <property type="entry name" value="SERTA DOMAIN-CONTAINING PROTEIN"/>
    <property type="match status" value="1"/>
</dbReference>
<evidence type="ECO:0000313" key="4">
    <source>
        <dbReference type="Proteomes" id="UP000618051"/>
    </source>
</evidence>
<sequence>MLLFADSMDIAILGKKSASRRRREMLMFMLGRGLKRKLSDYEESMAGLSSAFDSSRSLPYPLKRQLVLNMCLTKLQTYKMLVEPNLHRSVLIANTVRQIQEEMRQESSQQPLNICPGIAPASHSYTGMESPGIPLQLPSGVGQQESHCCDLRSVEDPIENSLLIVSDDDMSSAISSILKDLDFVEDISPPTCLVPTGDDQPKFPENTGLKLEDDRQDLKGAECVFGSFEISNSTSYLKDLAIDDIFEDIDTSMYDSDFCCPPLMPPRSPSLATEEPLKTFPSCNSSSANNIQICRTDLSELDHIMEILRSHFTSATKQAQGTHQWNSKERVPSHEFPHGTLDPYTAFITYKNSVIPRQQVKFLGKGQEILSPEKSRFLTRTKTHPRGYK</sequence>
<dbReference type="Proteomes" id="UP000618051">
    <property type="component" value="Unassembled WGS sequence"/>
</dbReference>
<name>A0A835TX17_9PASS</name>
<feature type="domain" description="SERTA" evidence="1">
    <location>
        <begin position="60"/>
        <end position="107"/>
    </location>
</feature>